<reference evidence="5 6" key="1">
    <citation type="submission" date="2021-06" db="EMBL/GenBank/DDBJ databases">
        <title>Caerostris darwini draft genome.</title>
        <authorList>
            <person name="Kono N."/>
            <person name="Arakawa K."/>
        </authorList>
    </citation>
    <scope>NUCLEOTIDE SEQUENCE [LARGE SCALE GENOMIC DNA]</scope>
</reference>
<keyword evidence="2" id="KW-0456">Lyase</keyword>
<accession>A0AAV4WQR6</accession>
<feature type="transmembrane region" description="Helical" evidence="3">
    <location>
        <begin position="112"/>
        <end position="131"/>
    </location>
</feature>
<evidence type="ECO:0000259" key="4">
    <source>
        <dbReference type="Pfam" id="PF16214"/>
    </source>
</evidence>
<dbReference type="GO" id="GO:0006171">
    <property type="term" value="P:cAMP biosynthetic process"/>
    <property type="evidence" value="ECO:0007669"/>
    <property type="project" value="TreeGrafter"/>
</dbReference>
<feature type="transmembrane region" description="Helical" evidence="3">
    <location>
        <begin position="87"/>
        <end position="106"/>
    </location>
</feature>
<dbReference type="InterPro" id="IPR032628">
    <property type="entry name" value="AC_N"/>
</dbReference>
<dbReference type="Pfam" id="PF16214">
    <property type="entry name" value="AC_N"/>
    <property type="match status" value="1"/>
</dbReference>
<dbReference type="PANTHER" id="PTHR45627:SF26">
    <property type="entry name" value="ADENYLATE CYCLASE TYPE 1"/>
    <property type="match status" value="1"/>
</dbReference>
<proteinExistence type="predicted"/>
<gene>
    <name evidence="5" type="primary">rut</name>
    <name evidence="5" type="ORF">CDAR_508191</name>
</gene>
<evidence type="ECO:0000256" key="3">
    <source>
        <dbReference type="SAM" id="Phobius"/>
    </source>
</evidence>
<protein>
    <recommendedName>
        <fullName evidence="4">Adenylate cyclase N-terminal domain-containing protein</fullName>
    </recommendedName>
</protein>
<dbReference type="EMBL" id="BPLQ01015031">
    <property type="protein sequence ID" value="GIY85266.1"/>
    <property type="molecule type" value="Genomic_DNA"/>
</dbReference>
<dbReference type="AlphaFoldDB" id="A0AAV4WQR6"/>
<dbReference type="GO" id="GO:0005886">
    <property type="term" value="C:plasma membrane"/>
    <property type="evidence" value="ECO:0007669"/>
    <property type="project" value="TreeGrafter"/>
</dbReference>
<keyword evidence="3" id="KW-1133">Transmembrane helix</keyword>
<feature type="transmembrane region" description="Helical" evidence="3">
    <location>
        <begin position="179"/>
        <end position="198"/>
    </location>
</feature>
<feature type="domain" description="Adenylate cyclase N-terminal" evidence="4">
    <location>
        <begin position="56"/>
        <end position="236"/>
    </location>
</feature>
<keyword evidence="3" id="KW-0812">Transmembrane</keyword>
<sequence>MKLRRLQQFETPPWRTSLAPSVRKRACTTSLLSSRGEAMDHSVKAMNSHRKVVFSRLLNRHNFENGELEQLYRRYTVKLQQTSTSSVLALVASLAFSLVVLHVVYVKILTAAALYYLFVGTSFAAALGLLITGHAKDAHLPAICYAVQVLCSGICLVGLPMQVTDSNTWGVYSWGQEHAAVHGVWEVLFVLFISYSLLPLKTRVAVCVGVLLPTLHTIIAVTSATQYQELTWQQIVIVAKL</sequence>
<dbReference type="GO" id="GO:0007189">
    <property type="term" value="P:adenylate cyclase-activating G protein-coupled receptor signaling pathway"/>
    <property type="evidence" value="ECO:0007669"/>
    <property type="project" value="TreeGrafter"/>
</dbReference>
<keyword evidence="1" id="KW-0547">Nucleotide-binding</keyword>
<dbReference type="PANTHER" id="PTHR45627">
    <property type="entry name" value="ADENYLATE CYCLASE TYPE 1"/>
    <property type="match status" value="1"/>
</dbReference>
<feature type="transmembrane region" description="Helical" evidence="3">
    <location>
        <begin position="138"/>
        <end position="159"/>
    </location>
</feature>
<dbReference type="GO" id="GO:0004016">
    <property type="term" value="F:adenylate cyclase activity"/>
    <property type="evidence" value="ECO:0007669"/>
    <property type="project" value="TreeGrafter"/>
</dbReference>
<dbReference type="Proteomes" id="UP001054837">
    <property type="component" value="Unassembled WGS sequence"/>
</dbReference>
<dbReference type="GO" id="GO:0000166">
    <property type="term" value="F:nucleotide binding"/>
    <property type="evidence" value="ECO:0007669"/>
    <property type="project" value="UniProtKB-KW"/>
</dbReference>
<evidence type="ECO:0000313" key="5">
    <source>
        <dbReference type="EMBL" id="GIY85266.1"/>
    </source>
</evidence>
<keyword evidence="3" id="KW-0472">Membrane</keyword>
<organism evidence="5 6">
    <name type="scientific">Caerostris darwini</name>
    <dbReference type="NCBI Taxonomy" id="1538125"/>
    <lineage>
        <taxon>Eukaryota</taxon>
        <taxon>Metazoa</taxon>
        <taxon>Ecdysozoa</taxon>
        <taxon>Arthropoda</taxon>
        <taxon>Chelicerata</taxon>
        <taxon>Arachnida</taxon>
        <taxon>Araneae</taxon>
        <taxon>Araneomorphae</taxon>
        <taxon>Entelegynae</taxon>
        <taxon>Araneoidea</taxon>
        <taxon>Araneidae</taxon>
        <taxon>Caerostris</taxon>
    </lineage>
</organism>
<feature type="transmembrane region" description="Helical" evidence="3">
    <location>
        <begin position="205"/>
        <end position="224"/>
    </location>
</feature>
<name>A0AAV4WQR6_9ARAC</name>
<keyword evidence="6" id="KW-1185">Reference proteome</keyword>
<evidence type="ECO:0000313" key="6">
    <source>
        <dbReference type="Proteomes" id="UP001054837"/>
    </source>
</evidence>
<evidence type="ECO:0000256" key="1">
    <source>
        <dbReference type="ARBA" id="ARBA00022741"/>
    </source>
</evidence>
<comment type="caution">
    <text evidence="5">The sequence shown here is derived from an EMBL/GenBank/DDBJ whole genome shotgun (WGS) entry which is preliminary data.</text>
</comment>
<evidence type="ECO:0000256" key="2">
    <source>
        <dbReference type="ARBA" id="ARBA00023239"/>
    </source>
</evidence>